<dbReference type="GO" id="GO:0016126">
    <property type="term" value="P:sterol biosynthetic process"/>
    <property type="evidence" value="ECO:0007669"/>
    <property type="project" value="InterPro"/>
</dbReference>
<keyword evidence="1" id="KW-0812">Transmembrane</keyword>
<dbReference type="GO" id="GO:0016628">
    <property type="term" value="F:oxidoreductase activity, acting on the CH-CH group of donors, NAD or NADP as acceptor"/>
    <property type="evidence" value="ECO:0007669"/>
    <property type="project" value="InterPro"/>
</dbReference>
<keyword evidence="1" id="KW-1133">Transmembrane helix</keyword>
<dbReference type="PROSITE" id="PS01017">
    <property type="entry name" value="STEROL_REDUCT_1"/>
    <property type="match status" value="1"/>
</dbReference>
<dbReference type="SUPFAM" id="SSF49599">
    <property type="entry name" value="TRAF domain-like"/>
    <property type="match status" value="2"/>
</dbReference>
<evidence type="ECO:0000259" key="2">
    <source>
        <dbReference type="PROSITE" id="PS50144"/>
    </source>
</evidence>
<evidence type="ECO:0000313" key="3">
    <source>
        <dbReference type="EMBL" id="KAJ6767492.1"/>
    </source>
</evidence>
<dbReference type="InterPro" id="IPR001171">
    <property type="entry name" value="ERG24_DHCR-like"/>
</dbReference>
<feature type="domain" description="MATH" evidence="2">
    <location>
        <begin position="77"/>
        <end position="210"/>
    </location>
</feature>
<dbReference type="GO" id="GO:0016020">
    <property type="term" value="C:membrane"/>
    <property type="evidence" value="ECO:0007669"/>
    <property type="project" value="InterPro"/>
</dbReference>
<dbReference type="InterPro" id="IPR008974">
    <property type="entry name" value="TRAF-like"/>
</dbReference>
<dbReference type="Gene3D" id="2.60.210.10">
    <property type="entry name" value="Apoptosis, Tumor Necrosis Factor Receptor Associated Protein 2, Chain A"/>
    <property type="match status" value="2"/>
</dbReference>
<dbReference type="InterPro" id="IPR018083">
    <property type="entry name" value="Sterol_reductase_CS"/>
</dbReference>
<keyword evidence="4" id="KW-1185">Reference proteome</keyword>
<name>A0A9Q0WHR2_9ROSI</name>
<dbReference type="EMBL" id="JAPFFM010000003">
    <property type="protein sequence ID" value="KAJ6767492.1"/>
    <property type="molecule type" value="Genomic_DNA"/>
</dbReference>
<dbReference type="InterPro" id="IPR002083">
    <property type="entry name" value="MATH/TRAF_dom"/>
</dbReference>
<feature type="domain" description="MATH" evidence="2">
    <location>
        <begin position="213"/>
        <end position="337"/>
    </location>
</feature>
<dbReference type="Pfam" id="PF22486">
    <property type="entry name" value="MATH_2"/>
    <property type="match status" value="2"/>
</dbReference>
<reference evidence="3" key="2">
    <citation type="journal article" date="2023" name="Int. J. Mol. Sci.">
        <title>De Novo Assembly and Annotation of 11 Diverse Shrub Willow (Salix) Genomes Reveals Novel Gene Organization in Sex-Linked Regions.</title>
        <authorList>
            <person name="Hyden B."/>
            <person name="Feng K."/>
            <person name="Yates T.B."/>
            <person name="Jawdy S."/>
            <person name="Cereghino C."/>
            <person name="Smart L.B."/>
            <person name="Muchero W."/>
        </authorList>
    </citation>
    <scope>NUCLEOTIDE SEQUENCE</scope>
    <source>
        <tissue evidence="3">Shoot tip</tissue>
    </source>
</reference>
<dbReference type="PROSITE" id="PS50144">
    <property type="entry name" value="MATH"/>
    <property type="match status" value="2"/>
</dbReference>
<feature type="transmembrane region" description="Helical" evidence="1">
    <location>
        <begin position="397"/>
        <end position="413"/>
    </location>
</feature>
<reference evidence="3" key="1">
    <citation type="submission" date="2022-11" db="EMBL/GenBank/DDBJ databases">
        <authorList>
            <person name="Hyden B.L."/>
            <person name="Feng K."/>
            <person name="Yates T."/>
            <person name="Jawdy S."/>
            <person name="Smart L.B."/>
            <person name="Muchero W."/>
        </authorList>
    </citation>
    <scope>NUCLEOTIDE SEQUENCE</scope>
    <source>
        <tissue evidence="3">Shoot tip</tissue>
    </source>
</reference>
<dbReference type="Pfam" id="PF01222">
    <property type="entry name" value="ERG4_ERG24"/>
    <property type="match status" value="2"/>
</dbReference>
<accession>A0A9Q0WHR2</accession>
<dbReference type="AlphaFoldDB" id="A0A9Q0WHR2"/>
<dbReference type="Proteomes" id="UP001151752">
    <property type="component" value="Chromosome 8"/>
</dbReference>
<dbReference type="PANTHER" id="PTHR46162">
    <property type="entry name" value="TRAF-LIKE FAMILY PROTEIN"/>
    <property type="match status" value="1"/>
</dbReference>
<dbReference type="SMART" id="SM00061">
    <property type="entry name" value="MATH"/>
    <property type="match status" value="2"/>
</dbReference>
<dbReference type="PANTHER" id="PTHR46162:SF2">
    <property type="entry name" value="ANKYRIN REPEAT-CONTAINING PROTEIN-RELATED"/>
    <property type="match status" value="1"/>
</dbReference>
<dbReference type="CDD" id="cd00121">
    <property type="entry name" value="MATH"/>
    <property type="match status" value="2"/>
</dbReference>
<sequence length="502" mass="56308">MQAKDNNPQTASKSFEQLLSLDFLTNRGTNVLFSTLYPAYRLVDFVARKDLVTVMTGFVRNISPPPGAVATVSDASPIHYMVKIELFSLLAKSAVETFESGIFEAGGYKWKLVLYPNGNKSRNVKDYISLYLAMVDTSSLPPGWEVNVIFRLFLLDQITDSYLVIQAGKERSFHGLKLECGFDQFIQLSAFNDARHGFLLGDTCVLGAEVYVSGERSRGEGELDENPEESPIFSTGDHQWKILLYPKGKSVGMGTHLSLYLVLDLETLPAGCRVYADLTLRIVDQLYNRAYDRFGRAKRWFDATSSESGWPTFVSLGYLQSNNHLVAKDICIIEAEGHLAPSSTDSGSSGNIIIDFYWGMELYPRIGKNFDIKVFTNCRFGMMSWAVLALTYCIKQLALYILAAGVLSIYVNYDCDRQRQEFRRTNGKCLVWGKAPLKIVASYTTTSGESKTSLLLTSGWWGLSRHFHYVPEILAALFWTVPALFNHFLPPFLCDISNHPSV</sequence>
<protein>
    <submittedName>
        <fullName evidence="3">7-DEHYDROCHOLESTEROL REDUCTASE</fullName>
    </submittedName>
</protein>
<proteinExistence type="predicted"/>
<evidence type="ECO:0000256" key="1">
    <source>
        <dbReference type="SAM" id="Phobius"/>
    </source>
</evidence>
<keyword evidence="1" id="KW-0472">Membrane</keyword>
<gene>
    <name evidence="3" type="ORF">OIU74_021377</name>
</gene>
<evidence type="ECO:0000313" key="4">
    <source>
        <dbReference type="Proteomes" id="UP001151752"/>
    </source>
</evidence>
<comment type="caution">
    <text evidence="3">The sequence shown here is derived from an EMBL/GenBank/DDBJ whole genome shotgun (WGS) entry which is preliminary data.</text>
</comment>
<organism evidence="3 4">
    <name type="scientific">Salix koriyanagi</name>
    <dbReference type="NCBI Taxonomy" id="2511006"/>
    <lineage>
        <taxon>Eukaryota</taxon>
        <taxon>Viridiplantae</taxon>
        <taxon>Streptophyta</taxon>
        <taxon>Embryophyta</taxon>
        <taxon>Tracheophyta</taxon>
        <taxon>Spermatophyta</taxon>
        <taxon>Magnoliopsida</taxon>
        <taxon>eudicotyledons</taxon>
        <taxon>Gunneridae</taxon>
        <taxon>Pentapetalae</taxon>
        <taxon>rosids</taxon>
        <taxon>fabids</taxon>
        <taxon>Malpighiales</taxon>
        <taxon>Salicaceae</taxon>
        <taxon>Saliceae</taxon>
        <taxon>Salix</taxon>
    </lineage>
</organism>